<dbReference type="PROSITE" id="PS51257">
    <property type="entry name" value="PROKAR_LIPOPROTEIN"/>
    <property type="match status" value="1"/>
</dbReference>
<comment type="caution">
    <text evidence="1">The sequence shown here is derived from an EMBL/GenBank/DDBJ whole genome shotgun (WGS) entry which is preliminary data.</text>
</comment>
<reference evidence="1 2" key="1">
    <citation type="submission" date="2018-05" db="EMBL/GenBank/DDBJ databases">
        <title>Novel Campyloabacter and Helicobacter Species and Strains.</title>
        <authorList>
            <person name="Mannion A.J."/>
            <person name="Shen Z."/>
            <person name="Fox J.G."/>
        </authorList>
    </citation>
    <scope>NUCLEOTIDE SEQUENCE [LARGE SCALE GENOMIC DNA]</scope>
    <source>
        <strain evidence="2">MIT10-5678</strain>
    </source>
</reference>
<dbReference type="Proteomes" id="UP000309584">
    <property type="component" value="Unassembled WGS sequence"/>
</dbReference>
<evidence type="ECO:0000313" key="1">
    <source>
        <dbReference type="EMBL" id="TKX34545.1"/>
    </source>
</evidence>
<dbReference type="InterPro" id="IPR036322">
    <property type="entry name" value="WD40_repeat_dom_sf"/>
</dbReference>
<gene>
    <name evidence="1" type="ORF">CQA75_01150</name>
</gene>
<protein>
    <recommendedName>
        <fullName evidence="3">L-seryl-tRNA selenium transferase</fullName>
    </recommendedName>
</protein>
<dbReference type="InterPro" id="IPR015943">
    <property type="entry name" value="WD40/YVTN_repeat-like_dom_sf"/>
</dbReference>
<evidence type="ECO:0000313" key="2">
    <source>
        <dbReference type="Proteomes" id="UP000309584"/>
    </source>
</evidence>
<proteinExistence type="predicted"/>
<evidence type="ECO:0008006" key="3">
    <source>
        <dbReference type="Google" id="ProtNLM"/>
    </source>
</evidence>
<dbReference type="SUPFAM" id="SSF50978">
    <property type="entry name" value="WD40 repeat-like"/>
    <property type="match status" value="1"/>
</dbReference>
<dbReference type="EMBL" id="NXLY01000002">
    <property type="protein sequence ID" value="TKX34545.1"/>
    <property type="molecule type" value="Genomic_DNA"/>
</dbReference>
<organism evidence="1 2">
    <name type="scientific">Campylobacter taeniopygiae</name>
    <dbReference type="NCBI Taxonomy" id="2510188"/>
    <lineage>
        <taxon>Bacteria</taxon>
        <taxon>Pseudomonadati</taxon>
        <taxon>Campylobacterota</taxon>
        <taxon>Epsilonproteobacteria</taxon>
        <taxon>Campylobacterales</taxon>
        <taxon>Campylobacteraceae</taxon>
        <taxon>Campylobacter</taxon>
    </lineage>
</organism>
<dbReference type="Gene3D" id="2.130.10.10">
    <property type="entry name" value="YVTN repeat-like/Quinoprotein amine dehydrogenase"/>
    <property type="match status" value="1"/>
</dbReference>
<keyword evidence="2" id="KW-1185">Reference proteome</keyword>
<sequence length="332" mass="37871">MKHFFITLFALIFICACGTKRQYFEPAYTDGELNHNGSLKATIVDWNLFSAKLSNNQIILKNTQATHDFKLDKNYILLAYQDGEFIEADDNGNLKIYNSTHEETYSYKFDATVVGIALNGDDLALVLANNSIVFANRSLGIKFIQTLTPAPAQDNRVANPIFLDNVIIYPTLDGKIMVLSKDTLKIVKDIVVSAENFFNNIIHLSIQNNQIIAATAKRVMIIDPRRTIYQDFDIKDIAVSDNAIFIFEKNGNIVKTDYNLKILEQKKFDFAIFTKVNLYHGHLYAFEKTGYLIKSDLNLENIQIFKFSEPVEKMSFMGDGKFYYGDKILDLQ</sequence>
<dbReference type="RefSeq" id="WP_137623227.1">
    <property type="nucleotide sequence ID" value="NZ_NXLY01000002.1"/>
</dbReference>
<accession>A0ABY2TKA8</accession>
<name>A0ABY2TKA8_9BACT</name>